<sequence>MPIATHLSFEKFHFQLPVPYVIYADFESIITPNTQQVNAVSLHEPCGYFYVVIRPQWKSIKPLTVYCGIGAAKLFVSSMLKEEEISSILKKIISLSITTDEEKLFKSAVNCHICGDELKKDRVRDYDHFTEQGIRGGLSTITKRYAQANNKYMSNFDPSNPSKCIMYFDMNNLYGWAMSQALPLEKFKYESPELWNEESIMQIPDEGDTDLFSKFIWSIRKKFTTPTIVCPFLPKK</sequence>
<dbReference type="PANTHER" id="PTHR31511">
    <property type="entry name" value="PROTEIN CBG23764"/>
    <property type="match status" value="1"/>
</dbReference>
<evidence type="ECO:0008006" key="3">
    <source>
        <dbReference type="Google" id="ProtNLM"/>
    </source>
</evidence>
<comment type="caution">
    <text evidence="1">The sequence shown here is derived from an EMBL/GenBank/DDBJ whole genome shotgun (WGS) entry which is preliminary data.</text>
</comment>
<dbReference type="Proteomes" id="UP000499080">
    <property type="component" value="Unassembled WGS sequence"/>
</dbReference>
<keyword evidence="2" id="KW-1185">Reference proteome</keyword>
<accession>A0A4Y2ILL1</accession>
<dbReference type="OrthoDB" id="7612145at2759"/>
<dbReference type="GO" id="GO:0071897">
    <property type="term" value="P:DNA biosynthetic process"/>
    <property type="evidence" value="ECO:0007669"/>
    <property type="project" value="UniProtKB-ARBA"/>
</dbReference>
<dbReference type="AlphaFoldDB" id="A0A4Y2ILL1"/>
<dbReference type="PANTHER" id="PTHR31511:SF12">
    <property type="entry name" value="RHO TERMINATION FACTOR N-TERMINAL DOMAIN-CONTAINING PROTEIN"/>
    <property type="match status" value="1"/>
</dbReference>
<reference evidence="1 2" key="1">
    <citation type="journal article" date="2019" name="Sci. Rep.">
        <title>Orb-weaving spider Araneus ventricosus genome elucidates the spidroin gene catalogue.</title>
        <authorList>
            <person name="Kono N."/>
            <person name="Nakamura H."/>
            <person name="Ohtoshi R."/>
            <person name="Moran D.A.P."/>
            <person name="Shinohara A."/>
            <person name="Yoshida Y."/>
            <person name="Fujiwara M."/>
            <person name="Mori M."/>
            <person name="Tomita M."/>
            <person name="Arakawa K."/>
        </authorList>
    </citation>
    <scope>NUCLEOTIDE SEQUENCE [LARGE SCALE GENOMIC DNA]</scope>
</reference>
<evidence type="ECO:0000313" key="1">
    <source>
        <dbReference type="EMBL" id="GBM78099.1"/>
    </source>
</evidence>
<name>A0A4Y2ILL1_ARAVE</name>
<gene>
    <name evidence="1" type="ORF">AVEN_132235_1</name>
</gene>
<protein>
    <recommendedName>
        <fullName evidence="3">DNA-directed DNA polymerase</fullName>
    </recommendedName>
</protein>
<evidence type="ECO:0000313" key="2">
    <source>
        <dbReference type="Proteomes" id="UP000499080"/>
    </source>
</evidence>
<organism evidence="1 2">
    <name type="scientific">Araneus ventricosus</name>
    <name type="common">Orbweaver spider</name>
    <name type="synonym">Epeira ventricosa</name>
    <dbReference type="NCBI Taxonomy" id="182803"/>
    <lineage>
        <taxon>Eukaryota</taxon>
        <taxon>Metazoa</taxon>
        <taxon>Ecdysozoa</taxon>
        <taxon>Arthropoda</taxon>
        <taxon>Chelicerata</taxon>
        <taxon>Arachnida</taxon>
        <taxon>Araneae</taxon>
        <taxon>Araneomorphae</taxon>
        <taxon>Entelegynae</taxon>
        <taxon>Araneoidea</taxon>
        <taxon>Araneidae</taxon>
        <taxon>Araneus</taxon>
    </lineage>
</organism>
<dbReference type="EMBL" id="BGPR01002732">
    <property type="protein sequence ID" value="GBM78099.1"/>
    <property type="molecule type" value="Genomic_DNA"/>
</dbReference>
<proteinExistence type="predicted"/>
<dbReference type="SUPFAM" id="SSF56672">
    <property type="entry name" value="DNA/RNA polymerases"/>
    <property type="match status" value="1"/>
</dbReference>
<dbReference type="InterPro" id="IPR043502">
    <property type="entry name" value="DNA/RNA_pol_sf"/>
</dbReference>